<protein>
    <submittedName>
        <fullName evidence="3">Kinase-like (PK-like)</fullName>
    </submittedName>
</protein>
<dbReference type="Gene3D" id="1.10.510.10">
    <property type="entry name" value="Transferase(Phosphotransferase) domain 1"/>
    <property type="match status" value="1"/>
</dbReference>
<reference evidence="3 4" key="1">
    <citation type="submission" date="2020-05" db="EMBL/GenBank/DDBJ databases">
        <title>Identification and distribution of gene clusters putatively required for synthesis of sphingolipid metabolism inhibitors in phylogenetically diverse species of the filamentous fungus Fusarium.</title>
        <authorList>
            <person name="Kim H.-S."/>
            <person name="Busman M."/>
            <person name="Brown D.W."/>
            <person name="Divon H."/>
            <person name="Uhlig S."/>
            <person name="Proctor R.H."/>
        </authorList>
    </citation>
    <scope>NUCLEOTIDE SEQUENCE [LARGE SCALE GENOMIC DNA]</scope>
    <source>
        <strain evidence="3 4">NRRL 20693</strain>
    </source>
</reference>
<organism evidence="3 4">
    <name type="scientific">Fusarium heterosporum</name>
    <dbReference type="NCBI Taxonomy" id="42747"/>
    <lineage>
        <taxon>Eukaryota</taxon>
        <taxon>Fungi</taxon>
        <taxon>Dikarya</taxon>
        <taxon>Ascomycota</taxon>
        <taxon>Pezizomycotina</taxon>
        <taxon>Sordariomycetes</taxon>
        <taxon>Hypocreomycetidae</taxon>
        <taxon>Hypocreales</taxon>
        <taxon>Nectriaceae</taxon>
        <taxon>Fusarium</taxon>
        <taxon>Fusarium heterosporum species complex</taxon>
    </lineage>
</organism>
<dbReference type="SUPFAM" id="SSF56112">
    <property type="entry name" value="Protein kinase-like (PK-like)"/>
    <property type="match status" value="1"/>
</dbReference>
<accession>A0A8H5TU45</accession>
<evidence type="ECO:0000313" key="4">
    <source>
        <dbReference type="Proteomes" id="UP000567885"/>
    </source>
</evidence>
<keyword evidence="3" id="KW-0418">Kinase</keyword>
<dbReference type="OrthoDB" id="4062651at2759"/>
<feature type="region of interest" description="Disordered" evidence="1">
    <location>
        <begin position="475"/>
        <end position="554"/>
    </location>
</feature>
<keyword evidence="4" id="KW-1185">Reference proteome</keyword>
<dbReference type="PROSITE" id="PS50011">
    <property type="entry name" value="PROTEIN_KINASE_DOM"/>
    <property type="match status" value="1"/>
</dbReference>
<proteinExistence type="predicted"/>
<dbReference type="InterPro" id="IPR000719">
    <property type="entry name" value="Prot_kinase_dom"/>
</dbReference>
<dbReference type="EMBL" id="JAAGWQ010000032">
    <property type="protein sequence ID" value="KAF5676583.1"/>
    <property type="molecule type" value="Genomic_DNA"/>
</dbReference>
<dbReference type="GO" id="GO:0005524">
    <property type="term" value="F:ATP binding"/>
    <property type="evidence" value="ECO:0007669"/>
    <property type="project" value="InterPro"/>
</dbReference>
<sequence length="1210" mass="136906">MVESKFRSWPTKFVPDGNLTNLVTRDFILRALYKSEANAPKVLPILVNNIIDSILSHAHKILSISVYMGLKGVKLYGLMVFLINNRIHDQMLPFNETDLQDFLIPRLSDEEIKFMSPGQEDTPWDEDDIDRFARDQWTFCAPAFSTRVVNHDIDKKAILPFNEKCMDAAGEGAFGQVIKYKIYESHLDTSGLIIPCTSHVAIKRIKLDNSQDKRTQISGWEKEVAALWKMRALGEEHIVNFITAFRLGQDEHYLILEWADGGMHVDGQLLGLARALHKVHSPMNKGSDEHFRYGDLKPENILWFKSPSDSTKIGTLKIGDWGLAKQHHDITQLRTVQTSTGFGTRRYEPPEEVSVPDNKLIVKSDTGKIVRKRSRLYDLWAMGCIWLEFLIWLMYGKEGLKQFNHSFEERQSEYPPFYEVDGNNVAKVHRVVLRSIDHMAQDPVCEVGQTALGDLLEFIRDRLLVVKLPQNLGTDIDMSSTPRARRRSSSNNYTIVSNPPARGLASPIDMPRITLSEPDPNEQLAREHAPFSLNVSPPSSHTVSFPSAPQSDKGCRALAKDLHDKMEDIMTDVDTPSYWLSGTPLPPPDHAAKVTESIPSVQHRQESMYAEHFLSLDEMIYANSLEDEWNTTIDNEFAHRALASINYESLDVPDIQESTKLCGICTKLRTNIWEPGFSISYNPFYLEASSSASTCDLCDLLHALYQKTGSISNADVNFARIGSTLTMNGYTPVASIFQQPSHSKSMDNQIQLGFPGLPDAGSPTHFHIVRQCDEKVHLLETTSNHQGSWVALSHQWGAGQQFCTLTTNLQQHITGIEMTHLPQTFRDAVKVTRAIGCPYLWIDSICIVQGPDGDFQQEAKQMEQVYSGAYCVLAASRRPGHDAGFLGPRIERRSIGLRVSITTEPFFICEMIDNFQAHALDGPLSGRGWVLQEHALARRTVYYTDFQCYFECGDSVRCETMAKMKNQRAAFLGDANFPQLMMKADKGTQILGYQDLYKRYSRLELSRATDRLWAINGLQQRIISALEVQGGYGVFFEDTASGRRRGLLRRSLLWRRADKTDSLSPIQFEESHDGNRVPSWSWLAYTGCIDYIPAEFGGTEWEAVCTQWDSGRKKTSDGVLIAEARNYISDGRDSMLLYDCSSSPRLQRDLAKCVVLERQKGSHPVREKVHYVLLVQPRDHSSQGQIYERIGAGTLPGKCLRENKEQIEIW</sequence>
<dbReference type="PANTHER" id="PTHR33112:SF10">
    <property type="entry name" value="TOL"/>
    <property type="match status" value="1"/>
</dbReference>
<keyword evidence="3" id="KW-0808">Transferase</keyword>
<dbReference type="Pfam" id="PF00069">
    <property type="entry name" value="Pkinase"/>
    <property type="match status" value="1"/>
</dbReference>
<dbReference type="SMART" id="SM00220">
    <property type="entry name" value="S_TKc"/>
    <property type="match status" value="1"/>
</dbReference>
<name>A0A8H5TU45_FUSHE</name>
<dbReference type="Pfam" id="PF06985">
    <property type="entry name" value="HET"/>
    <property type="match status" value="1"/>
</dbReference>
<dbReference type="PANTHER" id="PTHR33112">
    <property type="entry name" value="DOMAIN PROTEIN, PUTATIVE-RELATED"/>
    <property type="match status" value="1"/>
</dbReference>
<comment type="caution">
    <text evidence="3">The sequence shown here is derived from an EMBL/GenBank/DDBJ whole genome shotgun (WGS) entry which is preliminary data.</text>
</comment>
<dbReference type="Gene3D" id="3.30.200.20">
    <property type="entry name" value="Phosphorylase Kinase, domain 1"/>
    <property type="match status" value="1"/>
</dbReference>
<evidence type="ECO:0000313" key="3">
    <source>
        <dbReference type="EMBL" id="KAF5676583.1"/>
    </source>
</evidence>
<evidence type="ECO:0000259" key="2">
    <source>
        <dbReference type="PROSITE" id="PS50011"/>
    </source>
</evidence>
<evidence type="ECO:0000256" key="1">
    <source>
        <dbReference type="SAM" id="MobiDB-lite"/>
    </source>
</evidence>
<dbReference type="Proteomes" id="UP000567885">
    <property type="component" value="Unassembled WGS sequence"/>
</dbReference>
<dbReference type="GO" id="GO:0004672">
    <property type="term" value="F:protein kinase activity"/>
    <property type="evidence" value="ECO:0007669"/>
    <property type="project" value="InterPro"/>
</dbReference>
<gene>
    <name evidence="3" type="ORF">FHETE_2079</name>
</gene>
<feature type="domain" description="Protein kinase" evidence="2">
    <location>
        <begin position="163"/>
        <end position="513"/>
    </location>
</feature>
<feature type="compositionally biased region" description="Polar residues" evidence="1">
    <location>
        <begin position="533"/>
        <end position="550"/>
    </location>
</feature>
<dbReference type="InterPro" id="IPR011009">
    <property type="entry name" value="Kinase-like_dom_sf"/>
</dbReference>
<dbReference type="InterPro" id="IPR010730">
    <property type="entry name" value="HET"/>
</dbReference>
<dbReference type="AlphaFoldDB" id="A0A8H5TU45"/>